<dbReference type="InterPro" id="IPR008991">
    <property type="entry name" value="Translation_prot_SH3-like_sf"/>
</dbReference>
<name>T0ZEK5_9ZZZZ</name>
<reference evidence="1" key="2">
    <citation type="journal article" date="2014" name="ISME J.">
        <title>Microbial stratification in low pH oxic and suboxic macroscopic growths along an acid mine drainage.</title>
        <authorList>
            <person name="Mendez-Garcia C."/>
            <person name="Mesa V."/>
            <person name="Sprenger R.R."/>
            <person name="Richter M."/>
            <person name="Diez M.S."/>
            <person name="Solano J."/>
            <person name="Bargiela R."/>
            <person name="Golyshina O.V."/>
            <person name="Manteca A."/>
            <person name="Ramos J.L."/>
            <person name="Gallego J.R."/>
            <person name="Llorente I."/>
            <person name="Martins Dos Santos V.A."/>
            <person name="Jensen O.N."/>
            <person name="Pelaez A.I."/>
            <person name="Sanchez J."/>
            <person name="Ferrer M."/>
        </authorList>
    </citation>
    <scope>NUCLEOTIDE SEQUENCE</scope>
</reference>
<accession>T0ZEK5</accession>
<reference evidence="1" key="1">
    <citation type="submission" date="2013-08" db="EMBL/GenBank/DDBJ databases">
        <authorList>
            <person name="Mendez C."/>
            <person name="Richter M."/>
            <person name="Ferrer M."/>
            <person name="Sanchez J."/>
        </authorList>
    </citation>
    <scope>NUCLEOTIDE SEQUENCE</scope>
</reference>
<organism evidence="1">
    <name type="scientific">mine drainage metagenome</name>
    <dbReference type="NCBI Taxonomy" id="410659"/>
    <lineage>
        <taxon>unclassified sequences</taxon>
        <taxon>metagenomes</taxon>
        <taxon>ecological metagenomes</taxon>
    </lineage>
</organism>
<proteinExistence type="predicted"/>
<sequence length="72" mass="8183">MIQMLVEPGRVCIKKFGRDAGSRAVIVSVGKDGYVNIVTAKRQKERKCNTKHLEFINEVVDPKNKEQINKIL</sequence>
<dbReference type="AlphaFoldDB" id="T0ZEK5"/>
<feature type="non-terminal residue" evidence="1">
    <location>
        <position position="72"/>
    </location>
</feature>
<dbReference type="Gene3D" id="2.30.30.30">
    <property type="match status" value="1"/>
</dbReference>
<dbReference type="InterPro" id="IPR014722">
    <property type="entry name" value="Rib_uL2_dom2"/>
</dbReference>
<evidence type="ECO:0008006" key="2">
    <source>
        <dbReference type="Google" id="ProtNLM"/>
    </source>
</evidence>
<protein>
    <recommendedName>
        <fullName evidence="2">50S ribosomal protein L14e</fullName>
    </recommendedName>
</protein>
<dbReference type="EMBL" id="AUZY01009087">
    <property type="protein sequence ID" value="EQD43513.1"/>
    <property type="molecule type" value="Genomic_DNA"/>
</dbReference>
<evidence type="ECO:0000313" key="1">
    <source>
        <dbReference type="EMBL" id="EQD43513.1"/>
    </source>
</evidence>
<dbReference type="SUPFAM" id="SSF50104">
    <property type="entry name" value="Translation proteins SH3-like domain"/>
    <property type="match status" value="1"/>
</dbReference>
<comment type="caution">
    <text evidence="1">The sequence shown here is derived from an EMBL/GenBank/DDBJ whole genome shotgun (WGS) entry which is preliminary data.</text>
</comment>
<gene>
    <name evidence="1" type="ORF">B1B_13779</name>
</gene>